<dbReference type="GO" id="GO:0016765">
    <property type="term" value="F:transferase activity, transferring alkyl or aryl (other than methyl) groups"/>
    <property type="evidence" value="ECO:0007669"/>
    <property type="project" value="InterPro"/>
</dbReference>
<comment type="subcellular location">
    <subcellularLocation>
        <location evidence="1">Membrane</location>
        <topology evidence="1">Multi-pass membrane protein</topology>
    </subcellularLocation>
</comment>
<comment type="caution">
    <text evidence="7">The sequence shown here is derived from an EMBL/GenBank/DDBJ whole genome shotgun (WGS) entry which is preliminary data.</text>
</comment>
<dbReference type="Proteomes" id="UP000585681">
    <property type="component" value="Unassembled WGS sequence"/>
</dbReference>
<feature type="transmembrane region" description="Helical" evidence="6">
    <location>
        <begin position="391"/>
        <end position="412"/>
    </location>
</feature>
<evidence type="ECO:0000256" key="6">
    <source>
        <dbReference type="SAM" id="Phobius"/>
    </source>
</evidence>
<evidence type="ECO:0000256" key="3">
    <source>
        <dbReference type="ARBA" id="ARBA00022692"/>
    </source>
</evidence>
<feature type="transmembrane region" description="Helical" evidence="6">
    <location>
        <begin position="269"/>
        <end position="290"/>
    </location>
</feature>
<protein>
    <submittedName>
        <fullName evidence="7">4-hydroxybenzoate polyprenyltransferase/phosphoserine phosphatase</fullName>
    </submittedName>
</protein>
<accession>A0A840CAN7</accession>
<dbReference type="Pfam" id="PF12710">
    <property type="entry name" value="HAD"/>
    <property type="match status" value="1"/>
</dbReference>
<feature type="transmembrane region" description="Helical" evidence="6">
    <location>
        <begin position="341"/>
        <end position="362"/>
    </location>
</feature>
<dbReference type="Pfam" id="PF01040">
    <property type="entry name" value="UbiA"/>
    <property type="match status" value="1"/>
</dbReference>
<keyword evidence="8" id="KW-1185">Reference proteome</keyword>
<evidence type="ECO:0000256" key="1">
    <source>
        <dbReference type="ARBA" id="ARBA00004141"/>
    </source>
</evidence>
<dbReference type="CDD" id="cd13963">
    <property type="entry name" value="PT_UbiA_2"/>
    <property type="match status" value="1"/>
</dbReference>
<evidence type="ECO:0000256" key="4">
    <source>
        <dbReference type="ARBA" id="ARBA00022989"/>
    </source>
</evidence>
<dbReference type="InterPro" id="IPR000537">
    <property type="entry name" value="UbiA_prenyltransferase"/>
</dbReference>
<dbReference type="InterPro" id="IPR023214">
    <property type="entry name" value="HAD_sf"/>
</dbReference>
<dbReference type="InterPro" id="IPR044878">
    <property type="entry name" value="UbiA_sf"/>
</dbReference>
<name>A0A840CAN7_9RHOB</name>
<sequence length="480" mass="52623">MTVTEELPTGRLLVVDLDGTLIRSDMLYETFWSAFASDWTVPFSAAASLLKGRAALKQKMSDLAKVDVTALPYDDAVIDRIRRWREGGGRTVLVTASNQDIAQQIAAHLGLFDEVHGSDNTRNLKGRHKAAFLTERFGDGGFDYMGDSPADLAVWKHAGRAIAVNASAQTRDRLRAMGGDAEFMQTRDTGPGPYFKALRPHQWLKNLLIFLPMLMAHDLSLITVSKSLMAFVVFCMIASGVYVLNDLLDLASDRAHPRKRNRPLASGNMPLSHGTLLAPLLLLHGMLSAIILGPSFIVVMLVYLVTTTAYSLFLKRQLVVDIFTLALLYAVRILAGGGATGIPLSIWLLAFSIFFFFSLAAVKRQAELVDGAANGKITAHGRGYRVDDLPLVANMALGSGYVSVLVMVLYLNTGMVQKLYPSPSWLWGICLVLLYWISRTVMLTHRGQMHDDPVVFAVKDRGSQFCFLLVLGFATAGALL</sequence>
<feature type="transmembrane region" description="Helical" evidence="6">
    <location>
        <begin position="228"/>
        <end position="248"/>
    </location>
</feature>
<evidence type="ECO:0000313" key="8">
    <source>
        <dbReference type="Proteomes" id="UP000585681"/>
    </source>
</evidence>
<dbReference type="InterPro" id="IPR036412">
    <property type="entry name" value="HAD-like_sf"/>
</dbReference>
<dbReference type="NCBIfam" id="NF006088">
    <property type="entry name" value="PRK08238.1"/>
    <property type="match status" value="1"/>
</dbReference>
<dbReference type="GO" id="GO:0016020">
    <property type="term" value="C:membrane"/>
    <property type="evidence" value="ECO:0007669"/>
    <property type="project" value="UniProtKB-SubCell"/>
</dbReference>
<dbReference type="Gene3D" id="1.10.357.140">
    <property type="entry name" value="UbiA prenyltransferase"/>
    <property type="match status" value="1"/>
</dbReference>
<keyword evidence="3 6" id="KW-0812">Transmembrane</keyword>
<dbReference type="CDD" id="cd07519">
    <property type="entry name" value="HAD_PTase"/>
    <property type="match status" value="1"/>
</dbReference>
<evidence type="ECO:0000256" key="2">
    <source>
        <dbReference type="ARBA" id="ARBA00022475"/>
    </source>
</evidence>
<dbReference type="Gene3D" id="3.40.50.1000">
    <property type="entry name" value="HAD superfamily/HAD-like"/>
    <property type="match status" value="1"/>
</dbReference>
<dbReference type="RefSeq" id="WP_235974395.1">
    <property type="nucleotide sequence ID" value="NZ_JACIEQ010000001.1"/>
</dbReference>
<dbReference type="SUPFAM" id="SSF56784">
    <property type="entry name" value="HAD-like"/>
    <property type="match status" value="1"/>
</dbReference>
<keyword evidence="4 6" id="KW-1133">Transmembrane helix</keyword>
<keyword evidence="7" id="KW-0808">Transferase</keyword>
<evidence type="ECO:0000256" key="5">
    <source>
        <dbReference type="ARBA" id="ARBA00023136"/>
    </source>
</evidence>
<dbReference type="AlphaFoldDB" id="A0A840CAN7"/>
<organism evidence="7 8">
    <name type="scientific">Actibacterium naphthalenivorans</name>
    <dbReference type="NCBI Taxonomy" id="1614693"/>
    <lineage>
        <taxon>Bacteria</taxon>
        <taxon>Pseudomonadati</taxon>
        <taxon>Pseudomonadota</taxon>
        <taxon>Alphaproteobacteria</taxon>
        <taxon>Rhodobacterales</taxon>
        <taxon>Roseobacteraceae</taxon>
        <taxon>Actibacterium</taxon>
    </lineage>
</organism>
<keyword evidence="2" id="KW-1003">Cell membrane</keyword>
<gene>
    <name evidence="7" type="ORF">GGR17_000419</name>
</gene>
<feature type="transmembrane region" description="Helical" evidence="6">
    <location>
        <begin position="296"/>
        <end position="313"/>
    </location>
</feature>
<keyword evidence="5 6" id="KW-0472">Membrane</keyword>
<reference evidence="7" key="1">
    <citation type="submission" date="2020-08" db="EMBL/GenBank/DDBJ databases">
        <title>Genomic Encyclopedia of Type Strains, Phase IV (KMG-IV): sequencing the most valuable type-strain genomes for metagenomic binning, comparative biology and taxonomic classification.</title>
        <authorList>
            <person name="Goeker M."/>
        </authorList>
    </citation>
    <scope>NUCLEOTIDE SEQUENCE [LARGE SCALE GENOMIC DNA]</scope>
    <source>
        <strain evidence="7">DSM 105040</strain>
    </source>
</reference>
<evidence type="ECO:0000313" key="7">
    <source>
        <dbReference type="EMBL" id="MBB4020628.1"/>
    </source>
</evidence>
<feature type="transmembrane region" description="Helical" evidence="6">
    <location>
        <begin position="424"/>
        <end position="442"/>
    </location>
</feature>
<proteinExistence type="predicted"/>
<feature type="transmembrane region" description="Helical" evidence="6">
    <location>
        <begin position="318"/>
        <end position="335"/>
    </location>
</feature>
<dbReference type="EMBL" id="JACIEQ010000001">
    <property type="protein sequence ID" value="MBB4020628.1"/>
    <property type="molecule type" value="Genomic_DNA"/>
</dbReference>